<dbReference type="GO" id="GO:0016538">
    <property type="term" value="F:cyclin-dependent protein serine/threonine kinase regulator activity"/>
    <property type="evidence" value="ECO:0007669"/>
    <property type="project" value="TreeGrafter"/>
</dbReference>
<dbReference type="EMBL" id="FJUX01000012">
    <property type="protein sequence ID" value="CZS92419.1"/>
    <property type="molecule type" value="Genomic_DNA"/>
</dbReference>
<accession>A0A1E1K2Y4</accession>
<dbReference type="Pfam" id="PF00134">
    <property type="entry name" value="Cyclin_N"/>
    <property type="match status" value="1"/>
</dbReference>
<dbReference type="InterPro" id="IPR006671">
    <property type="entry name" value="Cyclin_N"/>
</dbReference>
<sequence length="244" mass="27774">MATRPQTIIPHVWTHFIDCTVSLDMVSCLTREASRAVPSISKVASQKRDPSSAVTRQRNDIPIIADFIINVIRRSKVQVPTLVVTLIYLTRLRSRLPPSASGYRCTAHRIFLACLIVSSKFFNDISPKNKQWSLDSQIGHFSFDIIDVNLMERQLLSLLDWKLNITSCELLFHLQPFLRKIWDYTLPVSLDTNRKAEYRRRRSLGGSLGWVEKSGFSGSQAILPKRKVAKSRKAITIQPVSVPE</sequence>
<dbReference type="Gene3D" id="1.10.472.10">
    <property type="entry name" value="Cyclin-like"/>
    <property type="match status" value="1"/>
</dbReference>
<evidence type="ECO:0000313" key="3">
    <source>
        <dbReference type="Proteomes" id="UP000178912"/>
    </source>
</evidence>
<organism evidence="2 3">
    <name type="scientific">Rhynchosporium agropyri</name>
    <dbReference type="NCBI Taxonomy" id="914238"/>
    <lineage>
        <taxon>Eukaryota</taxon>
        <taxon>Fungi</taxon>
        <taxon>Dikarya</taxon>
        <taxon>Ascomycota</taxon>
        <taxon>Pezizomycotina</taxon>
        <taxon>Leotiomycetes</taxon>
        <taxon>Helotiales</taxon>
        <taxon>Ploettnerulaceae</taxon>
        <taxon>Rhynchosporium</taxon>
    </lineage>
</organism>
<proteinExistence type="predicted"/>
<name>A0A1E1K2Y4_9HELO</name>
<dbReference type="PANTHER" id="PTHR15615">
    <property type="match status" value="1"/>
</dbReference>
<dbReference type="PANTHER" id="PTHR15615:SF10">
    <property type="entry name" value="PHO85 CYCLIN-2-RELATED"/>
    <property type="match status" value="1"/>
</dbReference>
<protein>
    <recommendedName>
        <fullName evidence="1">Cyclin N-terminal domain-containing protein</fullName>
    </recommendedName>
</protein>
<feature type="domain" description="Cyclin N-terminal" evidence="1">
    <location>
        <begin position="61"/>
        <end position="164"/>
    </location>
</feature>
<keyword evidence="3" id="KW-1185">Reference proteome</keyword>
<dbReference type="GO" id="GO:0005634">
    <property type="term" value="C:nucleus"/>
    <property type="evidence" value="ECO:0007669"/>
    <property type="project" value="TreeGrafter"/>
</dbReference>
<dbReference type="OrthoDB" id="10250320at2759"/>
<evidence type="ECO:0000259" key="1">
    <source>
        <dbReference type="Pfam" id="PF00134"/>
    </source>
</evidence>
<gene>
    <name evidence="2" type="ORF">RAG0_02882</name>
</gene>
<reference evidence="3" key="1">
    <citation type="submission" date="2016-03" db="EMBL/GenBank/DDBJ databases">
        <authorList>
            <person name="Guldener U."/>
        </authorList>
    </citation>
    <scope>NUCLEOTIDE SEQUENCE [LARGE SCALE GENOMIC DNA]</scope>
    <source>
        <strain evidence="3">04CH-RAC-A.6.1</strain>
    </source>
</reference>
<dbReference type="CDD" id="cd20557">
    <property type="entry name" value="CYCLIN_ScPCL1-like"/>
    <property type="match status" value="1"/>
</dbReference>
<dbReference type="Proteomes" id="UP000178912">
    <property type="component" value="Unassembled WGS sequence"/>
</dbReference>
<dbReference type="GO" id="GO:0000307">
    <property type="term" value="C:cyclin-dependent protein kinase holoenzyme complex"/>
    <property type="evidence" value="ECO:0007669"/>
    <property type="project" value="TreeGrafter"/>
</dbReference>
<dbReference type="AlphaFoldDB" id="A0A1E1K2Y4"/>
<evidence type="ECO:0000313" key="2">
    <source>
        <dbReference type="EMBL" id="CZS92419.1"/>
    </source>
</evidence>
<dbReference type="GO" id="GO:0019901">
    <property type="term" value="F:protein kinase binding"/>
    <property type="evidence" value="ECO:0007669"/>
    <property type="project" value="InterPro"/>
</dbReference>
<dbReference type="InterPro" id="IPR036915">
    <property type="entry name" value="Cyclin-like_sf"/>
</dbReference>
<dbReference type="SUPFAM" id="SSF47954">
    <property type="entry name" value="Cyclin-like"/>
    <property type="match status" value="1"/>
</dbReference>
<dbReference type="InterPro" id="IPR013922">
    <property type="entry name" value="Cyclin_PHO80-like"/>
</dbReference>